<reference evidence="13" key="1">
    <citation type="submission" date="2016-06" db="EMBL/GenBank/DDBJ databases">
        <title>Identification of putative biosynthetic pathways for the production of bioactive secondary metabolites by the marine actinomycete Kocuria kristinae RUTW2-3.</title>
        <authorList>
            <person name="Waterworth S.C."/>
            <person name="Walmsley T.A."/>
            <person name="Matongo T."/>
            <person name="Davies-Coleman M.T."/>
            <person name="Dorrington R.A."/>
        </authorList>
    </citation>
    <scope>NUCLEOTIDE SEQUENCE [LARGE SCALE GENOMIC DNA]</scope>
    <source>
        <strain evidence="13">RUTW2-3</strain>
    </source>
</reference>
<feature type="transmembrane region" description="Helical" evidence="10">
    <location>
        <begin position="30"/>
        <end position="49"/>
    </location>
</feature>
<keyword evidence="3" id="KW-1003">Cell membrane</keyword>
<feature type="compositionally biased region" description="Gly residues" evidence="9">
    <location>
        <begin position="346"/>
        <end position="355"/>
    </location>
</feature>
<dbReference type="InterPro" id="IPR027417">
    <property type="entry name" value="P-loop_NTPase"/>
</dbReference>
<dbReference type="RefSeq" id="WP_064725137.1">
    <property type="nucleotide sequence ID" value="NZ_CP113782.1"/>
</dbReference>
<feature type="transmembrane region" description="Helical" evidence="10">
    <location>
        <begin position="69"/>
        <end position="86"/>
    </location>
</feature>
<dbReference type="Gene3D" id="1.20.1560.10">
    <property type="entry name" value="ABC transporter type 1, transmembrane domain"/>
    <property type="match status" value="1"/>
</dbReference>
<dbReference type="PROSITE" id="PS50929">
    <property type="entry name" value="ABC_TM1F"/>
    <property type="match status" value="1"/>
</dbReference>
<evidence type="ECO:0000259" key="12">
    <source>
        <dbReference type="PROSITE" id="PS50929"/>
    </source>
</evidence>
<dbReference type="PANTHER" id="PTHR24221:SF654">
    <property type="entry name" value="ATP-BINDING CASSETTE SUB-FAMILY B MEMBER 6"/>
    <property type="match status" value="1"/>
</dbReference>
<dbReference type="GO" id="GO:0016887">
    <property type="term" value="F:ATP hydrolysis activity"/>
    <property type="evidence" value="ECO:0007669"/>
    <property type="project" value="InterPro"/>
</dbReference>
<keyword evidence="14" id="KW-1185">Reference proteome</keyword>
<feature type="domain" description="ABC transmembrane type-1" evidence="12">
    <location>
        <begin position="30"/>
        <end position="312"/>
    </location>
</feature>
<comment type="subcellular location">
    <subcellularLocation>
        <location evidence="1">Cell membrane</location>
        <topology evidence="1">Multi-pass membrane protein</topology>
    </subcellularLocation>
</comment>
<feature type="transmembrane region" description="Helical" evidence="10">
    <location>
        <begin position="283"/>
        <end position="300"/>
    </location>
</feature>
<protein>
    <recommendedName>
        <fullName evidence="15">Multidrug export ATP-binding/permease protein SAV1866</fullName>
    </recommendedName>
</protein>
<evidence type="ECO:0000256" key="7">
    <source>
        <dbReference type="ARBA" id="ARBA00022989"/>
    </source>
</evidence>
<dbReference type="GO" id="GO:0034040">
    <property type="term" value="F:ATPase-coupled lipid transmembrane transporter activity"/>
    <property type="evidence" value="ECO:0007669"/>
    <property type="project" value="TreeGrafter"/>
</dbReference>
<keyword evidence="8 10" id="KW-0472">Membrane</keyword>
<evidence type="ECO:0000259" key="11">
    <source>
        <dbReference type="PROSITE" id="PS50893"/>
    </source>
</evidence>
<dbReference type="InterPro" id="IPR039421">
    <property type="entry name" value="Type_1_exporter"/>
</dbReference>
<keyword evidence="7 10" id="KW-1133">Transmembrane helix</keyword>
<evidence type="ECO:0008006" key="15">
    <source>
        <dbReference type="Google" id="ProtNLM"/>
    </source>
</evidence>
<evidence type="ECO:0000256" key="5">
    <source>
        <dbReference type="ARBA" id="ARBA00022741"/>
    </source>
</evidence>
<dbReference type="InterPro" id="IPR011527">
    <property type="entry name" value="ABC1_TM_dom"/>
</dbReference>
<comment type="caution">
    <text evidence="13">The sequence shown here is derived from an EMBL/GenBank/DDBJ whole genome shotgun (WGS) entry which is preliminary data.</text>
</comment>
<evidence type="ECO:0000256" key="9">
    <source>
        <dbReference type="SAM" id="MobiDB-lite"/>
    </source>
</evidence>
<dbReference type="CDD" id="cd18543">
    <property type="entry name" value="ABC_6TM_Rv0194_D1_like"/>
    <property type="match status" value="1"/>
</dbReference>
<name>A0A199NUB9_9MICC</name>
<organism evidence="13 14">
    <name type="scientific">Rothia kristinae</name>
    <dbReference type="NCBI Taxonomy" id="37923"/>
    <lineage>
        <taxon>Bacteria</taxon>
        <taxon>Bacillati</taxon>
        <taxon>Actinomycetota</taxon>
        <taxon>Actinomycetes</taxon>
        <taxon>Micrococcales</taxon>
        <taxon>Micrococcaceae</taxon>
        <taxon>Rothia</taxon>
    </lineage>
</organism>
<dbReference type="InterPro" id="IPR017871">
    <property type="entry name" value="ABC_transporter-like_CS"/>
</dbReference>
<feature type="transmembrane region" description="Helical" evidence="10">
    <location>
        <begin position="140"/>
        <end position="164"/>
    </location>
</feature>
<dbReference type="EMBL" id="LJBJ02000005">
    <property type="protein sequence ID" value="OAX52301.1"/>
    <property type="molecule type" value="Genomic_DNA"/>
</dbReference>
<evidence type="ECO:0000256" key="10">
    <source>
        <dbReference type="SAM" id="Phobius"/>
    </source>
</evidence>
<dbReference type="PANTHER" id="PTHR24221">
    <property type="entry name" value="ATP-BINDING CASSETTE SUB-FAMILY B"/>
    <property type="match status" value="1"/>
</dbReference>
<dbReference type="Pfam" id="PF00005">
    <property type="entry name" value="ABC_tran"/>
    <property type="match status" value="1"/>
</dbReference>
<keyword evidence="5" id="KW-0547">Nucleotide-binding</keyword>
<dbReference type="InterPro" id="IPR003439">
    <property type="entry name" value="ABC_transporter-like_ATP-bd"/>
</dbReference>
<evidence type="ECO:0000256" key="4">
    <source>
        <dbReference type="ARBA" id="ARBA00022692"/>
    </source>
</evidence>
<dbReference type="Proteomes" id="UP000053171">
    <property type="component" value="Unassembled WGS sequence"/>
</dbReference>
<keyword evidence="6" id="KW-0067">ATP-binding</keyword>
<feature type="region of interest" description="Disordered" evidence="9">
    <location>
        <begin position="334"/>
        <end position="370"/>
    </location>
</feature>
<evidence type="ECO:0000256" key="6">
    <source>
        <dbReference type="ARBA" id="ARBA00022840"/>
    </source>
</evidence>
<dbReference type="InterPro" id="IPR036640">
    <property type="entry name" value="ABC1_TM_sf"/>
</dbReference>
<dbReference type="GO" id="GO:0005886">
    <property type="term" value="C:plasma membrane"/>
    <property type="evidence" value="ECO:0007669"/>
    <property type="project" value="UniProtKB-SubCell"/>
</dbReference>
<dbReference type="PROSITE" id="PS50893">
    <property type="entry name" value="ABC_TRANSPORTER_2"/>
    <property type="match status" value="1"/>
</dbReference>
<dbReference type="FunFam" id="3.40.50.300:FF:000854">
    <property type="entry name" value="Multidrug ABC transporter ATP-binding protein"/>
    <property type="match status" value="1"/>
</dbReference>
<feature type="domain" description="ABC transporter" evidence="11">
    <location>
        <begin position="375"/>
        <end position="632"/>
    </location>
</feature>
<evidence type="ECO:0000256" key="3">
    <source>
        <dbReference type="ARBA" id="ARBA00022475"/>
    </source>
</evidence>
<accession>A0A199NUB9</accession>
<evidence type="ECO:0000256" key="8">
    <source>
        <dbReference type="ARBA" id="ARBA00023136"/>
    </source>
</evidence>
<evidence type="ECO:0000256" key="1">
    <source>
        <dbReference type="ARBA" id="ARBA00004651"/>
    </source>
</evidence>
<proteinExistence type="predicted"/>
<dbReference type="PROSITE" id="PS00211">
    <property type="entry name" value="ABC_TRANSPORTER_1"/>
    <property type="match status" value="1"/>
</dbReference>
<feature type="transmembrane region" description="Helical" evidence="10">
    <location>
        <begin position="170"/>
        <end position="188"/>
    </location>
</feature>
<dbReference type="AlphaFoldDB" id="A0A199NUB9"/>
<dbReference type="Pfam" id="PF00664">
    <property type="entry name" value="ABC_membrane"/>
    <property type="match status" value="1"/>
</dbReference>
<dbReference type="Gene3D" id="3.40.50.300">
    <property type="entry name" value="P-loop containing nucleotide triphosphate hydrolases"/>
    <property type="match status" value="1"/>
</dbReference>
<dbReference type="GO" id="GO:0140359">
    <property type="term" value="F:ABC-type transporter activity"/>
    <property type="evidence" value="ECO:0007669"/>
    <property type="project" value="InterPro"/>
</dbReference>
<dbReference type="GO" id="GO:0005524">
    <property type="term" value="F:ATP binding"/>
    <property type="evidence" value="ECO:0007669"/>
    <property type="project" value="UniProtKB-KW"/>
</dbReference>
<keyword evidence="2" id="KW-0813">Transport</keyword>
<evidence type="ECO:0000313" key="14">
    <source>
        <dbReference type="Proteomes" id="UP000053171"/>
    </source>
</evidence>
<gene>
    <name evidence="13" type="ORF">AN277_0203920</name>
</gene>
<sequence>MPLRLPLTRRSPADELFAEYLAPMRGRLRAGIVVAVLGGAMALAIPQALRWLVDTVLAPGATPARVWESAGVIAVLGLAQVLFQWLRRRLLLEPSTRLEMDMRERLFDHLLRLPVGFHDRWPSGQLLSRSMSDLGLCRRWVAFGISQTGQTSTMVVFGLLLMVANSWQLALIYLIAVGPVLWVIVRTLPRTRELTRATQQQAGDLATDVEESVHGIRVLKALGRGEHALGEFSEKAAGLRDTEVTRSRVFSGLSARIWLIPEIVMAACLLIAGFLVAAGALSTGAVVAFFATAVLVSTRLRDAGMLLNMYQSALVARERHQQIIAQTGTEAVPITGATHPVRPRGAGAGSVGAGSPGDEPSGADSAGAESSGAAVSLEGVGFSYPDEAGAEAPVLRGVDLRLRPGETVALVGATGSGKSTLLMLLPRLYEADAGRILLDGRDAAELSLDELRGQIAVAFEEPTLFSASVRQNVLMGVPDVVGPDGQPVPDELLDADQAARREQILTTALRAAAAEFAWELPDGVDTQIGEEGLSLSGGQRQRLALARAIAADPRLMLLDDPLSALDTRTEAAVVDNLRRVLTGTTTLLTAHRPSTVALADRVALLRDGRIAAVGTHRELLALPEYRYVMSAEEATRG</sequence>
<dbReference type="SUPFAM" id="SSF90123">
    <property type="entry name" value="ABC transporter transmembrane region"/>
    <property type="match status" value="1"/>
</dbReference>
<evidence type="ECO:0000256" key="2">
    <source>
        <dbReference type="ARBA" id="ARBA00022448"/>
    </source>
</evidence>
<evidence type="ECO:0000313" key="13">
    <source>
        <dbReference type="EMBL" id="OAX52301.1"/>
    </source>
</evidence>
<dbReference type="InterPro" id="IPR003593">
    <property type="entry name" value="AAA+_ATPase"/>
</dbReference>
<keyword evidence="4 10" id="KW-0812">Transmembrane</keyword>
<dbReference type="SMART" id="SM00382">
    <property type="entry name" value="AAA"/>
    <property type="match status" value="1"/>
</dbReference>
<dbReference type="SUPFAM" id="SSF52540">
    <property type="entry name" value="P-loop containing nucleoside triphosphate hydrolases"/>
    <property type="match status" value="1"/>
</dbReference>